<dbReference type="GO" id="GO:0016020">
    <property type="term" value="C:membrane"/>
    <property type="evidence" value="ECO:0007669"/>
    <property type="project" value="TreeGrafter"/>
</dbReference>
<evidence type="ECO:0000259" key="2">
    <source>
        <dbReference type="Pfam" id="PF01757"/>
    </source>
</evidence>
<feature type="transmembrane region" description="Helical" evidence="1">
    <location>
        <begin position="226"/>
        <end position="244"/>
    </location>
</feature>
<feature type="transmembrane region" description="Helical" evidence="1">
    <location>
        <begin position="285"/>
        <end position="303"/>
    </location>
</feature>
<feature type="transmembrane region" description="Helical" evidence="1">
    <location>
        <begin position="30"/>
        <end position="49"/>
    </location>
</feature>
<evidence type="ECO:0000313" key="3">
    <source>
        <dbReference type="EMBL" id="VAW95757.1"/>
    </source>
</evidence>
<gene>
    <name evidence="3" type="ORF">MNBD_GAMMA23-1632</name>
</gene>
<dbReference type="EMBL" id="UOFT01000049">
    <property type="protein sequence ID" value="VAW95757.1"/>
    <property type="molecule type" value="Genomic_DNA"/>
</dbReference>
<feature type="domain" description="Acyltransferase 3" evidence="2">
    <location>
        <begin position="4"/>
        <end position="329"/>
    </location>
</feature>
<feature type="transmembrane region" description="Helical" evidence="1">
    <location>
        <begin position="315"/>
        <end position="336"/>
    </location>
</feature>
<feature type="transmembrane region" description="Helical" evidence="1">
    <location>
        <begin position="69"/>
        <end position="86"/>
    </location>
</feature>
<dbReference type="Pfam" id="PF01757">
    <property type="entry name" value="Acyl_transf_3"/>
    <property type="match status" value="1"/>
</dbReference>
<keyword evidence="1" id="KW-1133">Transmembrane helix</keyword>
<dbReference type="InterPro" id="IPR050879">
    <property type="entry name" value="Acyltransferase_3"/>
</dbReference>
<dbReference type="PANTHER" id="PTHR23028:SF53">
    <property type="entry name" value="ACYL_TRANSF_3 DOMAIN-CONTAINING PROTEIN"/>
    <property type="match status" value="1"/>
</dbReference>
<feature type="transmembrane region" description="Helical" evidence="1">
    <location>
        <begin position="136"/>
        <end position="152"/>
    </location>
</feature>
<evidence type="ECO:0000256" key="1">
    <source>
        <dbReference type="SAM" id="Phobius"/>
    </source>
</evidence>
<proteinExistence type="predicted"/>
<feature type="transmembrane region" description="Helical" evidence="1">
    <location>
        <begin position="159"/>
        <end position="176"/>
    </location>
</feature>
<dbReference type="AlphaFoldDB" id="A0A3B1A822"/>
<dbReference type="PANTHER" id="PTHR23028">
    <property type="entry name" value="ACETYLTRANSFERASE"/>
    <property type="match status" value="1"/>
</dbReference>
<dbReference type="GO" id="GO:0016747">
    <property type="term" value="F:acyltransferase activity, transferring groups other than amino-acyl groups"/>
    <property type="evidence" value="ECO:0007669"/>
    <property type="project" value="InterPro"/>
</dbReference>
<keyword evidence="1" id="KW-0472">Membrane</keyword>
<keyword evidence="1" id="KW-0812">Transmembrane</keyword>
<protein>
    <recommendedName>
        <fullName evidence="2">Acyltransferase 3 domain-containing protein</fullName>
    </recommendedName>
</protein>
<feature type="transmembrane region" description="Helical" evidence="1">
    <location>
        <begin position="196"/>
        <end position="214"/>
    </location>
</feature>
<sequence length="348" mass="39784">MRISSLDGLRGFSVILVMIFHTFLPYTQGGFIGVDIFFVLSGFLITTLFLKEYESRKTLNLKNFYIRRILRLTPALVLFLSTFYIYSQFFMDAADKDSAASAALSALFYFANLAKAYDWIKLGALGHTWSLSIEEQFYFIWPAVFLFFCFSLKSKKNIAIAISIIIVSLWLNRILLTYSDASIGRLYNGSDTHSDGLFMGCLAALLINIYRKKFISFTELLRKYKISIPLISLLFFIVATPTMGIDIRSIYVWFLPLLNIVVAVLICFLYCKGNTYKTPLLSNKYLVWLGGISYGVYLWHWFVYRVLMGFGMDGVYVGLFGSVIAIAIASLSFYMIEKPILKVKKKFS</sequence>
<accession>A0A3B1A822</accession>
<feature type="transmembrane region" description="Helical" evidence="1">
    <location>
        <begin position="7"/>
        <end position="24"/>
    </location>
</feature>
<dbReference type="GO" id="GO:0009103">
    <property type="term" value="P:lipopolysaccharide biosynthetic process"/>
    <property type="evidence" value="ECO:0007669"/>
    <property type="project" value="TreeGrafter"/>
</dbReference>
<name>A0A3B1A822_9ZZZZ</name>
<organism evidence="3">
    <name type="scientific">hydrothermal vent metagenome</name>
    <dbReference type="NCBI Taxonomy" id="652676"/>
    <lineage>
        <taxon>unclassified sequences</taxon>
        <taxon>metagenomes</taxon>
        <taxon>ecological metagenomes</taxon>
    </lineage>
</organism>
<dbReference type="InterPro" id="IPR002656">
    <property type="entry name" value="Acyl_transf_3_dom"/>
</dbReference>
<feature type="transmembrane region" description="Helical" evidence="1">
    <location>
        <begin position="250"/>
        <end position="273"/>
    </location>
</feature>
<reference evidence="3" key="1">
    <citation type="submission" date="2018-06" db="EMBL/GenBank/DDBJ databases">
        <authorList>
            <person name="Zhirakovskaya E."/>
        </authorList>
    </citation>
    <scope>NUCLEOTIDE SEQUENCE</scope>
</reference>